<keyword evidence="3" id="KW-1185">Reference proteome</keyword>
<protein>
    <submittedName>
        <fullName evidence="2">Uncharacterized protein</fullName>
    </submittedName>
</protein>
<feature type="transmembrane region" description="Helical" evidence="1">
    <location>
        <begin position="15"/>
        <end position="42"/>
    </location>
</feature>
<sequence length="97" mass="11335">MNIIFKSKELHLQNYWIIGNLSVADLLISSFINIFNIIGVLAGEDFFSQPKTIVFNYWIFIHQNMSRSFDEEAMTMTKNRKVGSKASEKHQFLDIFI</sequence>
<evidence type="ECO:0000313" key="2">
    <source>
        <dbReference type="EMBL" id="RNA39585.1"/>
    </source>
</evidence>
<evidence type="ECO:0000256" key="1">
    <source>
        <dbReference type="SAM" id="Phobius"/>
    </source>
</evidence>
<reference evidence="2 3" key="1">
    <citation type="journal article" date="2018" name="Sci. Rep.">
        <title>Genomic signatures of local adaptation to the degree of environmental predictability in rotifers.</title>
        <authorList>
            <person name="Franch-Gras L."/>
            <person name="Hahn C."/>
            <person name="Garcia-Roger E.M."/>
            <person name="Carmona M.J."/>
            <person name="Serra M."/>
            <person name="Gomez A."/>
        </authorList>
    </citation>
    <scope>NUCLEOTIDE SEQUENCE [LARGE SCALE GENOMIC DNA]</scope>
    <source>
        <strain evidence="2">HYR1</strain>
    </source>
</reference>
<organism evidence="2 3">
    <name type="scientific">Brachionus plicatilis</name>
    <name type="common">Marine rotifer</name>
    <name type="synonym">Brachionus muelleri</name>
    <dbReference type="NCBI Taxonomy" id="10195"/>
    <lineage>
        <taxon>Eukaryota</taxon>
        <taxon>Metazoa</taxon>
        <taxon>Spiralia</taxon>
        <taxon>Gnathifera</taxon>
        <taxon>Rotifera</taxon>
        <taxon>Eurotatoria</taxon>
        <taxon>Monogononta</taxon>
        <taxon>Pseudotrocha</taxon>
        <taxon>Ploima</taxon>
        <taxon>Brachionidae</taxon>
        <taxon>Brachionus</taxon>
    </lineage>
</organism>
<proteinExistence type="predicted"/>
<feature type="non-terminal residue" evidence="2">
    <location>
        <position position="97"/>
    </location>
</feature>
<gene>
    <name evidence="2" type="ORF">BpHYR1_009794</name>
</gene>
<comment type="caution">
    <text evidence="2">The sequence shown here is derived from an EMBL/GenBank/DDBJ whole genome shotgun (WGS) entry which is preliminary data.</text>
</comment>
<keyword evidence="1" id="KW-1133">Transmembrane helix</keyword>
<evidence type="ECO:0000313" key="3">
    <source>
        <dbReference type="Proteomes" id="UP000276133"/>
    </source>
</evidence>
<dbReference type="AlphaFoldDB" id="A0A3M7SV70"/>
<dbReference type="Proteomes" id="UP000276133">
    <property type="component" value="Unassembled WGS sequence"/>
</dbReference>
<dbReference type="EMBL" id="REGN01000736">
    <property type="protein sequence ID" value="RNA39585.1"/>
    <property type="molecule type" value="Genomic_DNA"/>
</dbReference>
<accession>A0A3M7SV70</accession>
<keyword evidence="1" id="KW-0812">Transmembrane</keyword>
<name>A0A3M7SV70_BRAPC</name>
<dbReference type="SUPFAM" id="SSF81321">
    <property type="entry name" value="Family A G protein-coupled receptor-like"/>
    <property type="match status" value="1"/>
</dbReference>
<dbReference type="Gene3D" id="1.20.1070.10">
    <property type="entry name" value="Rhodopsin 7-helix transmembrane proteins"/>
    <property type="match status" value="1"/>
</dbReference>
<keyword evidence="1" id="KW-0472">Membrane</keyword>